<comment type="similarity">
    <text evidence="5">Belongs to the SAT4 family.</text>
</comment>
<evidence type="ECO:0000256" key="3">
    <source>
        <dbReference type="ARBA" id="ARBA00022989"/>
    </source>
</evidence>
<comment type="caution">
    <text evidence="9">The sequence shown here is derived from an EMBL/GenBank/DDBJ whole genome shotgun (WGS) entry which is preliminary data.</text>
</comment>
<evidence type="ECO:0000256" key="7">
    <source>
        <dbReference type="SAM" id="Phobius"/>
    </source>
</evidence>
<feature type="domain" description="Rhodopsin" evidence="8">
    <location>
        <begin position="26"/>
        <end position="267"/>
    </location>
</feature>
<sequence>MGADRGPELVAVLGIFLGLAWLVVCLRIYVKFFLTKHWGGDDYVLLMSLAFFTAYASCSLSGIEYGTGRHVNDVSPQDVPKALYYWFLCELFYTITTVLVRLSVALFLLKLCIKPAHRFIIYGTMTSIVLFSTAFFFLILFQCHPVSFFWNQYRGMHGSCIDARIVPHASIAHSAISATSDWILGLLPVNLVLHLQINNRTKFSISIILALGILAGVATLIRIPYIRVLSINDDFLYKTSDVAIWSTIEAGLCIVAFAATALRPLFRTFYALPHQTHSDEDVTPFSCSNRSEQPSRLQSYVTEHFRKDSSVTATSTIYYGSPQSPSQPFMGAQRQDSIQLRSDLSAPQGEVTITSVGNVRHGHHNPFSSSKHQRGFSDLDSEWSADDGIQVERTVEVRAGSTSTAAGDRERENFNSLFSSTWTQRGVLGSVSERGRGSLEAARGASV</sequence>
<keyword evidence="2 7" id="KW-0812">Transmembrane</keyword>
<keyword evidence="4 7" id="KW-0472">Membrane</keyword>
<evidence type="ECO:0000256" key="1">
    <source>
        <dbReference type="ARBA" id="ARBA00004141"/>
    </source>
</evidence>
<name>A0A3D8RTX6_9HELO</name>
<dbReference type="InterPro" id="IPR052337">
    <property type="entry name" value="SAT4-like"/>
</dbReference>
<dbReference type="Proteomes" id="UP000256645">
    <property type="component" value="Unassembled WGS sequence"/>
</dbReference>
<evidence type="ECO:0000256" key="5">
    <source>
        <dbReference type="ARBA" id="ARBA00038359"/>
    </source>
</evidence>
<evidence type="ECO:0000313" key="10">
    <source>
        <dbReference type="Proteomes" id="UP000256645"/>
    </source>
</evidence>
<evidence type="ECO:0000256" key="6">
    <source>
        <dbReference type="SAM" id="MobiDB-lite"/>
    </source>
</evidence>
<feature type="transmembrane region" description="Helical" evidence="7">
    <location>
        <begin position="83"/>
        <end position="107"/>
    </location>
</feature>
<organism evidence="9 10">
    <name type="scientific">Coleophoma cylindrospora</name>
    <dbReference type="NCBI Taxonomy" id="1849047"/>
    <lineage>
        <taxon>Eukaryota</taxon>
        <taxon>Fungi</taxon>
        <taxon>Dikarya</taxon>
        <taxon>Ascomycota</taxon>
        <taxon>Pezizomycotina</taxon>
        <taxon>Leotiomycetes</taxon>
        <taxon>Helotiales</taxon>
        <taxon>Dermateaceae</taxon>
        <taxon>Coleophoma</taxon>
    </lineage>
</organism>
<dbReference type="GO" id="GO:0016020">
    <property type="term" value="C:membrane"/>
    <property type="evidence" value="ECO:0007669"/>
    <property type="project" value="UniProtKB-SubCell"/>
</dbReference>
<dbReference type="EMBL" id="PDLM01000005">
    <property type="protein sequence ID" value="RDW77251.1"/>
    <property type="molecule type" value="Genomic_DNA"/>
</dbReference>
<evidence type="ECO:0000259" key="8">
    <source>
        <dbReference type="Pfam" id="PF20684"/>
    </source>
</evidence>
<gene>
    <name evidence="9" type="ORF">BP6252_05304</name>
</gene>
<comment type="subcellular location">
    <subcellularLocation>
        <location evidence="1">Membrane</location>
        <topology evidence="1">Multi-pass membrane protein</topology>
    </subcellularLocation>
</comment>
<dbReference type="InterPro" id="IPR049326">
    <property type="entry name" value="Rhodopsin_dom_fungi"/>
</dbReference>
<dbReference type="PANTHER" id="PTHR33048">
    <property type="entry name" value="PTH11-LIKE INTEGRAL MEMBRANE PROTEIN (AFU_ORTHOLOGUE AFUA_5G11245)"/>
    <property type="match status" value="1"/>
</dbReference>
<accession>A0A3D8RTX6</accession>
<dbReference type="OrthoDB" id="3936451at2759"/>
<feature type="transmembrane region" description="Helical" evidence="7">
    <location>
        <begin position="243"/>
        <end position="262"/>
    </location>
</feature>
<feature type="transmembrane region" description="Helical" evidence="7">
    <location>
        <begin position="12"/>
        <end position="30"/>
    </location>
</feature>
<keyword evidence="10" id="KW-1185">Reference proteome</keyword>
<feature type="transmembrane region" description="Helical" evidence="7">
    <location>
        <begin position="171"/>
        <end position="193"/>
    </location>
</feature>
<dbReference type="STRING" id="1849047.A0A3D8RTX6"/>
<keyword evidence="3 7" id="KW-1133">Transmembrane helix</keyword>
<feature type="transmembrane region" description="Helical" evidence="7">
    <location>
        <begin position="42"/>
        <end position="63"/>
    </location>
</feature>
<evidence type="ECO:0000313" key="9">
    <source>
        <dbReference type="EMBL" id="RDW77251.1"/>
    </source>
</evidence>
<dbReference type="AlphaFoldDB" id="A0A3D8RTX6"/>
<feature type="region of interest" description="Disordered" evidence="6">
    <location>
        <begin position="356"/>
        <end position="378"/>
    </location>
</feature>
<reference evidence="9 10" key="1">
    <citation type="journal article" date="2018" name="IMA Fungus">
        <title>IMA Genome-F 9: Draft genome sequence of Annulohypoxylon stygium, Aspergillus mulundensis, Berkeleyomyces basicola (syn. Thielaviopsis basicola), Ceratocystis smalleyi, two Cercospora beticola strains, Coleophoma cylindrospora, Fusarium fracticaudum, Phialophora cf. hyalina, and Morchella septimelata.</title>
        <authorList>
            <person name="Wingfield B.D."/>
            <person name="Bills G.F."/>
            <person name="Dong Y."/>
            <person name="Huang W."/>
            <person name="Nel W.J."/>
            <person name="Swalarsk-Parry B.S."/>
            <person name="Vaghefi N."/>
            <person name="Wilken P.M."/>
            <person name="An Z."/>
            <person name="de Beer Z.W."/>
            <person name="De Vos L."/>
            <person name="Chen L."/>
            <person name="Duong T.A."/>
            <person name="Gao Y."/>
            <person name="Hammerbacher A."/>
            <person name="Kikkert J.R."/>
            <person name="Li Y."/>
            <person name="Li H."/>
            <person name="Li K."/>
            <person name="Li Q."/>
            <person name="Liu X."/>
            <person name="Ma X."/>
            <person name="Naidoo K."/>
            <person name="Pethybridge S.J."/>
            <person name="Sun J."/>
            <person name="Steenkamp E.T."/>
            <person name="van der Nest M.A."/>
            <person name="van Wyk S."/>
            <person name="Wingfield M.J."/>
            <person name="Xiong C."/>
            <person name="Yue Q."/>
            <person name="Zhang X."/>
        </authorList>
    </citation>
    <scope>NUCLEOTIDE SEQUENCE [LARGE SCALE GENOMIC DNA]</scope>
    <source>
        <strain evidence="9 10">BP6252</strain>
    </source>
</reference>
<dbReference type="PANTHER" id="PTHR33048:SF96">
    <property type="entry name" value="INTEGRAL MEMBRANE PROTEIN"/>
    <property type="match status" value="1"/>
</dbReference>
<dbReference type="Pfam" id="PF20684">
    <property type="entry name" value="Fung_rhodopsin"/>
    <property type="match status" value="1"/>
</dbReference>
<proteinExistence type="inferred from homology"/>
<protein>
    <recommendedName>
        <fullName evidence="8">Rhodopsin domain-containing protein</fullName>
    </recommendedName>
</protein>
<feature type="transmembrane region" description="Helical" evidence="7">
    <location>
        <begin position="119"/>
        <end position="141"/>
    </location>
</feature>
<evidence type="ECO:0000256" key="4">
    <source>
        <dbReference type="ARBA" id="ARBA00023136"/>
    </source>
</evidence>
<evidence type="ECO:0000256" key="2">
    <source>
        <dbReference type="ARBA" id="ARBA00022692"/>
    </source>
</evidence>
<feature type="transmembrane region" description="Helical" evidence="7">
    <location>
        <begin position="205"/>
        <end position="223"/>
    </location>
</feature>